<proteinExistence type="predicted"/>
<dbReference type="EMBL" id="MUJZ01053177">
    <property type="protein sequence ID" value="OTF73094.1"/>
    <property type="molecule type" value="Genomic_DNA"/>
</dbReference>
<gene>
    <name evidence="2" type="ORF">BLA29_015064</name>
</gene>
<feature type="non-terminal residue" evidence="2">
    <location>
        <position position="48"/>
    </location>
</feature>
<dbReference type="Proteomes" id="UP000194236">
    <property type="component" value="Unassembled WGS sequence"/>
</dbReference>
<dbReference type="AlphaFoldDB" id="A0A1Y3AZ63"/>
<feature type="compositionally biased region" description="Low complexity" evidence="1">
    <location>
        <begin position="23"/>
        <end position="33"/>
    </location>
</feature>
<feature type="compositionally biased region" description="Polar residues" evidence="1">
    <location>
        <begin position="34"/>
        <end position="48"/>
    </location>
</feature>
<evidence type="ECO:0000313" key="2">
    <source>
        <dbReference type="EMBL" id="OTF73094.1"/>
    </source>
</evidence>
<feature type="region of interest" description="Disordered" evidence="1">
    <location>
        <begin position="1"/>
        <end position="48"/>
    </location>
</feature>
<protein>
    <submittedName>
        <fullName evidence="2">Uncharacterized protein</fullName>
    </submittedName>
</protein>
<feature type="compositionally biased region" description="Polar residues" evidence="1">
    <location>
        <begin position="1"/>
        <end position="22"/>
    </location>
</feature>
<keyword evidence="3" id="KW-1185">Reference proteome</keyword>
<evidence type="ECO:0000256" key="1">
    <source>
        <dbReference type="SAM" id="MobiDB-lite"/>
    </source>
</evidence>
<accession>A0A1Y3AZ63</accession>
<organism evidence="2 3">
    <name type="scientific">Euroglyphus maynei</name>
    <name type="common">Mayne's house dust mite</name>
    <dbReference type="NCBI Taxonomy" id="6958"/>
    <lineage>
        <taxon>Eukaryota</taxon>
        <taxon>Metazoa</taxon>
        <taxon>Ecdysozoa</taxon>
        <taxon>Arthropoda</taxon>
        <taxon>Chelicerata</taxon>
        <taxon>Arachnida</taxon>
        <taxon>Acari</taxon>
        <taxon>Acariformes</taxon>
        <taxon>Sarcoptiformes</taxon>
        <taxon>Astigmata</taxon>
        <taxon>Psoroptidia</taxon>
        <taxon>Analgoidea</taxon>
        <taxon>Pyroglyphidae</taxon>
        <taxon>Pyroglyphinae</taxon>
        <taxon>Euroglyphus</taxon>
    </lineage>
</organism>
<reference evidence="2 3" key="1">
    <citation type="submission" date="2017-03" db="EMBL/GenBank/DDBJ databases">
        <title>Genome Survey of Euroglyphus maynei.</title>
        <authorList>
            <person name="Arlian L.G."/>
            <person name="Morgan M.S."/>
            <person name="Rider S.D."/>
        </authorList>
    </citation>
    <scope>NUCLEOTIDE SEQUENCE [LARGE SCALE GENOMIC DNA]</scope>
    <source>
        <strain evidence="2">Arlian Lab</strain>
        <tissue evidence="2">Whole body</tissue>
    </source>
</reference>
<comment type="caution">
    <text evidence="2">The sequence shown here is derived from an EMBL/GenBank/DDBJ whole genome shotgun (WGS) entry which is preliminary data.</text>
</comment>
<evidence type="ECO:0000313" key="3">
    <source>
        <dbReference type="Proteomes" id="UP000194236"/>
    </source>
</evidence>
<sequence length="48" mass="5015">MPVQPTTSSYPAPSSNPSDTSSYPAYPMMPMPYGQSTNQPAHPGSNTG</sequence>
<name>A0A1Y3AZ63_EURMA</name>